<sequence length="98" mass="10345">MDEEVSWPTLPDGEPEAPALLEIDADFAGFSGVTISLLESCGIPVLTDLSATGLSNRVYGGFSLDGVSLWVPENRLEEAKAILLAPPIGGENDEEESI</sequence>
<organism evidence="1">
    <name type="scientific">uncultured Eubacteriales bacterium</name>
    <dbReference type="NCBI Taxonomy" id="172733"/>
    <lineage>
        <taxon>Bacteria</taxon>
        <taxon>Bacillati</taxon>
        <taxon>Bacillota</taxon>
        <taxon>Clostridia</taxon>
        <taxon>Eubacteriales</taxon>
        <taxon>environmental samples</taxon>
    </lineage>
</organism>
<accession>A0A212J1X8</accession>
<name>A0A212J1X8_9FIRM</name>
<evidence type="ECO:0008006" key="2">
    <source>
        <dbReference type="Google" id="ProtNLM"/>
    </source>
</evidence>
<evidence type="ECO:0000313" key="1">
    <source>
        <dbReference type="EMBL" id="SBV93420.1"/>
    </source>
</evidence>
<gene>
    <name evidence="1" type="ORF">KL86CLO1_10377</name>
</gene>
<dbReference type="EMBL" id="FLUN01000001">
    <property type="protein sequence ID" value="SBV93420.1"/>
    <property type="molecule type" value="Genomic_DNA"/>
</dbReference>
<dbReference type="AlphaFoldDB" id="A0A212J1X8"/>
<reference evidence="1" key="1">
    <citation type="submission" date="2016-04" db="EMBL/GenBank/DDBJ databases">
        <authorList>
            <person name="Evans L.H."/>
            <person name="Alamgir A."/>
            <person name="Owens N."/>
            <person name="Weber N.D."/>
            <person name="Virtaneva K."/>
            <person name="Barbian K."/>
            <person name="Babar A."/>
            <person name="Rosenke K."/>
        </authorList>
    </citation>
    <scope>NUCLEOTIDE SEQUENCE</scope>
    <source>
        <strain evidence="1">86</strain>
    </source>
</reference>
<protein>
    <recommendedName>
        <fullName evidence="2">DUF2007 domain-containing protein</fullName>
    </recommendedName>
</protein>
<proteinExistence type="predicted"/>